<gene>
    <name evidence="1" type="ordered locus">ESA_00306</name>
</gene>
<dbReference type="InterPro" id="IPR018671">
    <property type="entry name" value="DUF2138"/>
</dbReference>
<dbReference type="EMBL" id="CP000783">
    <property type="protein sequence ID" value="ABU75606.1"/>
    <property type="molecule type" value="Genomic_DNA"/>
</dbReference>
<dbReference type="Pfam" id="PF09909">
    <property type="entry name" value="DUF2138"/>
    <property type="match status" value="1"/>
</dbReference>
<dbReference type="RefSeq" id="WP_012123767.1">
    <property type="nucleotide sequence ID" value="NC_009778.1"/>
</dbReference>
<sequence length="564" mass="62895">MTSVIPVPFYYKKSMKISIVVSFILAGAIATYAAISTREEKDPVIIPWAPKNDLGVDVSEPDVLIDSSSLSKLPADILSVPLLKDTLTEDFVFYYQNNADKLGLTGSLQRIVYEHHLTLKDSLINELLNQPAKIALWRDHKGKLNHFIMVIHRSGLAKMLEPLAHVVAGDSQLSKASPETIQVGNRGIALYKLRYNGQKSLLFASDGDKMVLLSGERFLFKDNKQVADTTALLNDLFHDKQPWNEAFSLTPAAGSKTKKAFQQQILVRSSYLAMGYQRFIPAFKGIRFDKDVKGWHSYLALNGSDESEETSLDFSPVWQTMPSGAGLCVALPLSRRMPAYMLRHAGIAPKVSQKIGDQFSGTAGLCWYPQSRLYSPLLVAQLTDAPGKSWDDSLATLFSQFVGKPNQPVEATSDNGMQRWQREIPSRYAPYPGSQSHHPDADGRFFRVSLAHYQQTVVFSLDDTLVDNALRTLRKNFPPMSDVLPAKTNTALYFAPARLADIFKQEAYSSLPQEMEPVFYNAAQTLLYPRLTTLAKEPAYAVTLPKGADIEPAPHWIPLEWLPL</sequence>
<dbReference type="KEGG" id="esa:ESA_00306"/>
<keyword evidence="2" id="KW-1185">Reference proteome</keyword>
<evidence type="ECO:0008006" key="3">
    <source>
        <dbReference type="Google" id="ProtNLM"/>
    </source>
</evidence>
<accession>A7MNC0</accession>
<reference evidence="1 2" key="1">
    <citation type="journal article" date="2010" name="PLoS ONE">
        <title>Genome sequence of Cronobacter sakazakii BAA-894 and comparative genomic hybridization analysis with other Cronobacter species.</title>
        <authorList>
            <person name="Kucerova E."/>
            <person name="Clifton S.W."/>
            <person name="Xia X.Q."/>
            <person name="Long F."/>
            <person name="Porwollik S."/>
            <person name="Fulton L."/>
            <person name="Fronick C."/>
            <person name="Minx P."/>
            <person name="Kyung K."/>
            <person name="Warren W."/>
            <person name="Fulton R."/>
            <person name="Feng D."/>
            <person name="Wollam A."/>
            <person name="Shah N."/>
            <person name="Bhonagiri V."/>
            <person name="Nash W.E."/>
            <person name="Hallsworth-Pepin K."/>
            <person name="Wilson R.K."/>
            <person name="McClelland M."/>
            <person name="Forsythe S.J."/>
        </authorList>
    </citation>
    <scope>NUCLEOTIDE SEQUENCE [LARGE SCALE GENOMIC DNA]</scope>
    <source>
        <strain evidence="1 2">ATCC BAA-894</strain>
    </source>
</reference>
<dbReference type="AlphaFoldDB" id="A7MNC0"/>
<proteinExistence type="predicted"/>
<dbReference type="PATRIC" id="fig|290339.8.peg.272"/>
<protein>
    <recommendedName>
        <fullName evidence="3">DUF2138 domain-containing protein</fullName>
    </recommendedName>
</protein>
<evidence type="ECO:0000313" key="1">
    <source>
        <dbReference type="EMBL" id="ABU75606.1"/>
    </source>
</evidence>
<organism evidence="1 2">
    <name type="scientific">Cronobacter sakazakii (strain ATCC BAA-894)</name>
    <name type="common">Enterobacter sakazakii</name>
    <dbReference type="NCBI Taxonomy" id="290339"/>
    <lineage>
        <taxon>Bacteria</taxon>
        <taxon>Pseudomonadati</taxon>
        <taxon>Pseudomonadota</taxon>
        <taxon>Gammaproteobacteria</taxon>
        <taxon>Enterobacterales</taxon>
        <taxon>Enterobacteriaceae</taxon>
        <taxon>Cronobacter</taxon>
    </lineage>
</organism>
<name>A7MNC0_CROS8</name>
<dbReference type="Proteomes" id="UP000000260">
    <property type="component" value="Chromosome"/>
</dbReference>
<dbReference type="HOGENOM" id="CLU_522489_0_0_6"/>
<evidence type="ECO:0000313" key="2">
    <source>
        <dbReference type="Proteomes" id="UP000000260"/>
    </source>
</evidence>
<dbReference type="NCBIfam" id="NF008500">
    <property type="entry name" value="PRK11410.1"/>
    <property type="match status" value="1"/>
</dbReference>